<name>A0A016TUX9_9BILA</name>
<evidence type="ECO:0000313" key="3">
    <source>
        <dbReference type="Proteomes" id="UP000024635"/>
    </source>
</evidence>
<comment type="caution">
    <text evidence="2">The sequence shown here is derived from an EMBL/GenBank/DDBJ whole genome shotgun (WGS) entry which is preliminary data.</text>
</comment>
<dbReference type="AlphaFoldDB" id="A0A016TUX9"/>
<proteinExistence type="predicted"/>
<evidence type="ECO:0000313" key="2">
    <source>
        <dbReference type="EMBL" id="EYC06531.1"/>
    </source>
</evidence>
<organism evidence="2 3">
    <name type="scientific">Ancylostoma ceylanicum</name>
    <dbReference type="NCBI Taxonomy" id="53326"/>
    <lineage>
        <taxon>Eukaryota</taxon>
        <taxon>Metazoa</taxon>
        <taxon>Ecdysozoa</taxon>
        <taxon>Nematoda</taxon>
        <taxon>Chromadorea</taxon>
        <taxon>Rhabditida</taxon>
        <taxon>Rhabditina</taxon>
        <taxon>Rhabditomorpha</taxon>
        <taxon>Strongyloidea</taxon>
        <taxon>Ancylostomatidae</taxon>
        <taxon>Ancylostomatinae</taxon>
        <taxon>Ancylostoma</taxon>
    </lineage>
</organism>
<gene>
    <name evidence="2" type="primary">Acey_s0075.g942</name>
    <name evidence="2" type="ORF">Y032_0075g942</name>
</gene>
<keyword evidence="3" id="KW-1185">Reference proteome</keyword>
<evidence type="ECO:0000256" key="1">
    <source>
        <dbReference type="SAM" id="MobiDB-lite"/>
    </source>
</evidence>
<reference evidence="3" key="1">
    <citation type="journal article" date="2015" name="Nat. Genet.">
        <title>The genome and transcriptome of the zoonotic hookworm Ancylostoma ceylanicum identify infection-specific gene families.</title>
        <authorList>
            <person name="Schwarz E.M."/>
            <person name="Hu Y."/>
            <person name="Antoshechkin I."/>
            <person name="Miller M.M."/>
            <person name="Sternberg P.W."/>
            <person name="Aroian R.V."/>
        </authorList>
    </citation>
    <scope>NUCLEOTIDE SEQUENCE</scope>
    <source>
        <strain evidence="3">HY135</strain>
    </source>
</reference>
<dbReference type="Proteomes" id="UP000024635">
    <property type="component" value="Unassembled WGS sequence"/>
</dbReference>
<accession>A0A016TUX9</accession>
<sequence length="73" mass="7441">MGRISLCRRGGARKAKKDTDEGGRCGAGPAPTRGDNPMQRIHFCGNGTPASKGGGEVTNLETCPNVDEGAPAS</sequence>
<protein>
    <submittedName>
        <fullName evidence="2">Uncharacterized protein</fullName>
    </submittedName>
</protein>
<feature type="region of interest" description="Disordered" evidence="1">
    <location>
        <begin position="1"/>
        <end position="73"/>
    </location>
</feature>
<dbReference type="EMBL" id="JARK01001411">
    <property type="protein sequence ID" value="EYC06531.1"/>
    <property type="molecule type" value="Genomic_DNA"/>
</dbReference>